<evidence type="ECO:0000256" key="5">
    <source>
        <dbReference type="PIRSR" id="PIRSR602480-1"/>
    </source>
</evidence>
<proteinExistence type="inferred from homology"/>
<evidence type="ECO:0000256" key="6">
    <source>
        <dbReference type="RuleBase" id="RU363071"/>
    </source>
</evidence>
<evidence type="ECO:0000256" key="4">
    <source>
        <dbReference type="ARBA" id="ARBA00047508"/>
    </source>
</evidence>
<dbReference type="SUPFAM" id="SSF51569">
    <property type="entry name" value="Aldolase"/>
    <property type="match status" value="1"/>
</dbReference>
<dbReference type="AlphaFoldDB" id="A0A2H3E1G3"/>
<dbReference type="Proteomes" id="UP000217790">
    <property type="component" value="Unassembled WGS sequence"/>
</dbReference>
<sequence length="103" mass="11493">MYPNPDQLLKYAQHKVSKCGLLVQMFHSVLSKLEQVFPLVILAEIKCLGCQVSLIQKNKAFLLHARDCVESFDACTQPNISTEIGLILTFSLIPISASSYCTF</sequence>
<organism evidence="7 8">
    <name type="scientific">Armillaria gallica</name>
    <name type="common">Bulbous honey fungus</name>
    <name type="synonym">Armillaria bulbosa</name>
    <dbReference type="NCBI Taxonomy" id="47427"/>
    <lineage>
        <taxon>Eukaryota</taxon>
        <taxon>Fungi</taxon>
        <taxon>Dikarya</taxon>
        <taxon>Basidiomycota</taxon>
        <taxon>Agaricomycotina</taxon>
        <taxon>Agaricomycetes</taxon>
        <taxon>Agaricomycetidae</taxon>
        <taxon>Agaricales</taxon>
        <taxon>Marasmiineae</taxon>
        <taxon>Physalacriaceae</taxon>
        <taxon>Armillaria</taxon>
    </lineage>
</organism>
<dbReference type="Pfam" id="PF01474">
    <property type="entry name" value="DAHP_synth_2"/>
    <property type="match status" value="1"/>
</dbReference>
<accession>A0A2H3E1G3</accession>
<keyword evidence="5" id="KW-0464">Manganese</keyword>
<keyword evidence="8" id="KW-1185">Reference proteome</keyword>
<dbReference type="EC" id="2.5.1.54" evidence="6"/>
<evidence type="ECO:0000256" key="1">
    <source>
        <dbReference type="ARBA" id="ARBA00004688"/>
    </source>
</evidence>
<dbReference type="Gene3D" id="3.20.20.70">
    <property type="entry name" value="Aldolase class I"/>
    <property type="match status" value="1"/>
</dbReference>
<evidence type="ECO:0000256" key="2">
    <source>
        <dbReference type="ARBA" id="ARBA00008911"/>
    </source>
</evidence>
<keyword evidence="5" id="KW-0170">Cobalt</keyword>
<keyword evidence="3 6" id="KW-0808">Transferase</keyword>
<dbReference type="OrthoDB" id="2338at2759"/>
<dbReference type="EMBL" id="KZ293654">
    <property type="protein sequence ID" value="PBK94393.1"/>
    <property type="molecule type" value="Genomic_DNA"/>
</dbReference>
<keyword evidence="5" id="KW-0104">Cadmium</keyword>
<comment type="catalytic activity">
    <reaction evidence="4 6">
        <text>D-erythrose 4-phosphate + phosphoenolpyruvate + H2O = 7-phospho-2-dehydro-3-deoxy-D-arabino-heptonate + phosphate</text>
        <dbReference type="Rhea" id="RHEA:14717"/>
        <dbReference type="ChEBI" id="CHEBI:15377"/>
        <dbReference type="ChEBI" id="CHEBI:16897"/>
        <dbReference type="ChEBI" id="CHEBI:43474"/>
        <dbReference type="ChEBI" id="CHEBI:58394"/>
        <dbReference type="ChEBI" id="CHEBI:58702"/>
        <dbReference type="EC" id="2.5.1.54"/>
    </reaction>
</comment>
<evidence type="ECO:0000256" key="3">
    <source>
        <dbReference type="ARBA" id="ARBA00022679"/>
    </source>
</evidence>
<comment type="similarity">
    <text evidence="2 6">Belongs to the class-II DAHP synthase family.</text>
</comment>
<evidence type="ECO:0000313" key="7">
    <source>
        <dbReference type="EMBL" id="PBK94393.1"/>
    </source>
</evidence>
<feature type="binding site" evidence="5">
    <location>
        <position position="68"/>
    </location>
    <ligand>
        <name>Mn(2+)</name>
        <dbReference type="ChEBI" id="CHEBI:29035"/>
    </ligand>
</feature>
<comment type="pathway">
    <text evidence="1 6">Metabolic intermediate biosynthesis; chorismate biosynthesis; chorismate from D-erythrose 4-phosphate and phosphoenolpyruvate: step 1/7.</text>
</comment>
<dbReference type="InterPro" id="IPR002480">
    <property type="entry name" value="DAHP_synth_2"/>
</dbReference>
<dbReference type="STRING" id="47427.A0A2H3E1G3"/>
<reference evidence="8" key="1">
    <citation type="journal article" date="2017" name="Nat. Ecol. Evol.">
        <title>Genome expansion and lineage-specific genetic innovations in the forest pathogenic fungi Armillaria.</title>
        <authorList>
            <person name="Sipos G."/>
            <person name="Prasanna A.N."/>
            <person name="Walter M.C."/>
            <person name="O'Connor E."/>
            <person name="Balint B."/>
            <person name="Krizsan K."/>
            <person name="Kiss B."/>
            <person name="Hess J."/>
            <person name="Varga T."/>
            <person name="Slot J."/>
            <person name="Riley R."/>
            <person name="Boka B."/>
            <person name="Rigling D."/>
            <person name="Barry K."/>
            <person name="Lee J."/>
            <person name="Mihaltcheva S."/>
            <person name="LaButti K."/>
            <person name="Lipzen A."/>
            <person name="Waldron R."/>
            <person name="Moloney N.M."/>
            <person name="Sperisen C."/>
            <person name="Kredics L."/>
            <person name="Vagvoelgyi C."/>
            <person name="Patrignani A."/>
            <person name="Fitzpatrick D."/>
            <person name="Nagy I."/>
            <person name="Doyle S."/>
            <person name="Anderson J.B."/>
            <person name="Grigoriev I.V."/>
            <person name="Gueldener U."/>
            <person name="Muensterkoetter M."/>
            <person name="Nagy L.G."/>
        </authorList>
    </citation>
    <scope>NUCLEOTIDE SEQUENCE [LARGE SCALE GENOMIC DNA]</scope>
    <source>
        <strain evidence="8">Ar21-2</strain>
    </source>
</reference>
<dbReference type="GO" id="GO:0009423">
    <property type="term" value="P:chorismate biosynthetic process"/>
    <property type="evidence" value="ECO:0007669"/>
    <property type="project" value="UniProtKB-UniPathway"/>
</dbReference>
<protein>
    <recommendedName>
        <fullName evidence="6">Phospho-2-dehydro-3-deoxyheptonate aldolase</fullName>
        <ecNumber evidence="6">2.5.1.54</ecNumber>
    </recommendedName>
</protein>
<name>A0A2H3E1G3_ARMGA</name>
<gene>
    <name evidence="7" type="ORF">ARMGADRAFT_1079085</name>
</gene>
<keyword evidence="6" id="KW-0028">Amino-acid biosynthesis</keyword>
<dbReference type="UniPathway" id="UPA00053">
    <property type="reaction ID" value="UER00084"/>
</dbReference>
<dbReference type="GO" id="GO:0003849">
    <property type="term" value="F:3-deoxy-7-phosphoheptulonate synthase activity"/>
    <property type="evidence" value="ECO:0007669"/>
    <property type="project" value="UniProtKB-EC"/>
</dbReference>
<comment type="cofactor">
    <cofactor evidence="5">
        <name>Mn(2+)</name>
        <dbReference type="ChEBI" id="CHEBI:29035"/>
    </cofactor>
    <cofactor evidence="5">
        <name>Co(2+)</name>
        <dbReference type="ChEBI" id="CHEBI:48828"/>
    </cofactor>
    <cofactor evidence="5">
        <name>Cd(2+)</name>
        <dbReference type="ChEBI" id="CHEBI:48775"/>
    </cofactor>
    <text evidence="5">Binds 1 divalent cation per subunit. The enzyme is active with manganese, cobalt or cadmium ions.</text>
</comment>
<evidence type="ECO:0000313" key="8">
    <source>
        <dbReference type="Proteomes" id="UP000217790"/>
    </source>
</evidence>
<keyword evidence="6" id="KW-0057">Aromatic amino acid biosynthesis</keyword>
<dbReference type="InParanoid" id="A0A2H3E1G3"/>
<dbReference type="GO" id="GO:0009073">
    <property type="term" value="P:aromatic amino acid family biosynthetic process"/>
    <property type="evidence" value="ECO:0007669"/>
    <property type="project" value="UniProtKB-KW"/>
</dbReference>
<dbReference type="GO" id="GO:0008652">
    <property type="term" value="P:amino acid biosynthetic process"/>
    <property type="evidence" value="ECO:0007669"/>
    <property type="project" value="UniProtKB-KW"/>
</dbReference>
<dbReference type="InterPro" id="IPR013785">
    <property type="entry name" value="Aldolase_TIM"/>
</dbReference>